<evidence type="ECO:0000256" key="6">
    <source>
        <dbReference type="PROSITE-ProRule" id="PRU01384"/>
    </source>
</evidence>
<feature type="domain" description="Topo IIA-type catalytic" evidence="8">
    <location>
        <begin position="49"/>
        <end position="454"/>
    </location>
</feature>
<evidence type="ECO:0000313" key="9">
    <source>
        <dbReference type="EMBL" id="MBK6264323.1"/>
    </source>
</evidence>
<dbReference type="InterPro" id="IPR013760">
    <property type="entry name" value="Topo_IIA-like_dom_sf"/>
</dbReference>
<dbReference type="InterPro" id="IPR002205">
    <property type="entry name" value="Topo_IIA_dom_A"/>
</dbReference>
<keyword evidence="10" id="KW-1185">Reference proteome</keyword>
<dbReference type="SUPFAM" id="SSF56719">
    <property type="entry name" value="Type II DNA topoisomerase"/>
    <property type="match status" value="1"/>
</dbReference>
<dbReference type="NCBIfam" id="NF007209">
    <property type="entry name" value="PRK09631.1"/>
    <property type="match status" value="1"/>
</dbReference>
<dbReference type="GO" id="GO:0005737">
    <property type="term" value="C:cytoplasm"/>
    <property type="evidence" value="ECO:0007669"/>
    <property type="project" value="TreeGrafter"/>
</dbReference>
<dbReference type="GO" id="GO:0006265">
    <property type="term" value="P:DNA topological change"/>
    <property type="evidence" value="ECO:0007669"/>
    <property type="project" value="UniProtKB-UniRule"/>
</dbReference>
<dbReference type="PANTHER" id="PTHR43493">
    <property type="entry name" value="DNA GYRASE/TOPOISOMERASE SUBUNIT A"/>
    <property type="match status" value="1"/>
</dbReference>
<dbReference type="PROSITE" id="PS52040">
    <property type="entry name" value="TOPO_IIA"/>
    <property type="match status" value="1"/>
</dbReference>
<sequence>MEENNENNEHENQPNGEEKAKITNVIPVSGMYENWFLDYASYVILERAVPANEDGLKPVQRRIMHAMKEMDDGRFNKVANIIGQTMQYHPHGDASIGDAIVNLGQKDLLIETQGNWGDIRTGDSSAAPRYIEARLSKFALDVVFNPQTTKWQLSYDGRKKEPVTLPVKFPLLLAQGVEGIAVGLSTKILPHNFIELIHACIDILKNKKVEIFPDFPTGGMADFSEYNQGLRGSRIRVRARIEEGDKRVLLIKDIPFGTTTTGLIESIIKANDKGKIKVKKVVDNTAKDVEIEVQLAPGQSPDITIDALYAFTDCEVSISPNACIIIEDKPLFMPVDEILRRNVADTVDLLQAELEIRKAELMEKILFSSLEKIFIENRIYRDIEECETWDAVLTTIDKGLEPFKPQFYREIVQDDILKLTEIKIKRISKFDSFKADEIMRKMEDELKEVEHHLLHITDYAIAYFKKLLEKYGKGRERQTEIKNFDTISANTVAANNQKLYINRAEGFIGYGMKKDEFVCDCSDLDDVIIFRRDGGYKVVKIDEKVFVGKDVIHVDIFQKNDDRKVYNAAYLDGKTGRTMVKRFQVLSVTRDRDYDLTKGSKGSKVLYLAARANGEAEVINVKLSNSCRARVKVFDFDFAELEIKGRGAGGNILTKHPVKKIEFKLLGESSFGGLKIHYDRSIGRLNTDGRGELIGSFHGDDNILVINKDGSYELSNYELTNRFDADKVLLIQKFDPKKVVSCVYFDGASKTYFVKRFLIETRTLNKPFVFISEHKNSELTVVTTEKDPQLEIEFRKGKGREKETAMFDFDMLIDVKGWKAIGNKLSQYEVTKVNLIAGKAEEEESDSKDFKVGDSVDLSLRNDDDQLNLF</sequence>
<dbReference type="GO" id="GO:0003677">
    <property type="term" value="F:DNA binding"/>
    <property type="evidence" value="ECO:0007669"/>
    <property type="project" value="UniProtKB-UniRule"/>
</dbReference>
<name>A0A934WWE6_9BACT</name>
<evidence type="ECO:0000256" key="7">
    <source>
        <dbReference type="SAM" id="MobiDB-lite"/>
    </source>
</evidence>
<dbReference type="Proteomes" id="UP000611723">
    <property type="component" value="Unassembled WGS sequence"/>
</dbReference>
<dbReference type="InterPro" id="IPR050220">
    <property type="entry name" value="Type_II_DNA_Topoisomerases"/>
</dbReference>
<evidence type="ECO:0000256" key="3">
    <source>
        <dbReference type="ARBA" id="ARBA00023029"/>
    </source>
</evidence>
<dbReference type="Gene3D" id="1.10.268.10">
    <property type="entry name" value="Topoisomerase, domain 3"/>
    <property type="match status" value="1"/>
</dbReference>
<dbReference type="InterPro" id="IPR013757">
    <property type="entry name" value="Topo_IIA_A_a_sf"/>
</dbReference>
<dbReference type="Gene3D" id="3.90.199.10">
    <property type="entry name" value="Topoisomerase II, domain 5"/>
    <property type="match status" value="1"/>
</dbReference>
<dbReference type="Gene3D" id="3.30.1360.40">
    <property type="match status" value="1"/>
</dbReference>
<organism evidence="9 10">
    <name type="scientific">Marivirga aurantiaca</name>
    <dbReference type="NCBI Taxonomy" id="2802615"/>
    <lineage>
        <taxon>Bacteria</taxon>
        <taxon>Pseudomonadati</taxon>
        <taxon>Bacteroidota</taxon>
        <taxon>Cytophagia</taxon>
        <taxon>Cytophagales</taxon>
        <taxon>Marivirgaceae</taxon>
        <taxon>Marivirga</taxon>
    </lineage>
</organism>
<dbReference type="GO" id="GO:0005524">
    <property type="term" value="F:ATP binding"/>
    <property type="evidence" value="ECO:0007669"/>
    <property type="project" value="InterPro"/>
</dbReference>
<dbReference type="PANTHER" id="PTHR43493:SF5">
    <property type="entry name" value="DNA GYRASE SUBUNIT A, CHLOROPLASTIC_MITOCHONDRIAL"/>
    <property type="match status" value="1"/>
</dbReference>
<dbReference type="Pfam" id="PF00521">
    <property type="entry name" value="DNA_topoisoIV"/>
    <property type="match status" value="1"/>
</dbReference>
<feature type="region of interest" description="Disordered" evidence="7">
    <location>
        <begin position="1"/>
        <end position="20"/>
    </location>
</feature>
<evidence type="ECO:0000313" key="10">
    <source>
        <dbReference type="Proteomes" id="UP000611723"/>
    </source>
</evidence>
<keyword evidence="3 6" id="KW-0799">Topoisomerase</keyword>
<reference evidence="9" key="1">
    <citation type="submission" date="2021-01" db="EMBL/GenBank/DDBJ databases">
        <title>Marivirga aurantiaca sp. nov., isolated from intertidal surface sediments.</title>
        <authorList>
            <person name="Zhang M."/>
        </authorList>
    </citation>
    <scope>NUCLEOTIDE SEQUENCE</scope>
    <source>
        <strain evidence="9">S37H4</strain>
    </source>
</reference>
<dbReference type="NCBIfam" id="NF009397">
    <property type="entry name" value="PRK12758.1"/>
    <property type="match status" value="1"/>
</dbReference>
<evidence type="ECO:0000259" key="8">
    <source>
        <dbReference type="PROSITE" id="PS52040"/>
    </source>
</evidence>
<dbReference type="RefSeq" id="WP_201429987.1">
    <property type="nucleotide sequence ID" value="NZ_JAEQBW010000001.1"/>
</dbReference>
<evidence type="ECO:0000256" key="4">
    <source>
        <dbReference type="ARBA" id="ARBA00023125"/>
    </source>
</evidence>
<evidence type="ECO:0000256" key="5">
    <source>
        <dbReference type="ARBA" id="ARBA00023235"/>
    </source>
</evidence>
<feature type="active site" description="O-(5'-phospho-DNA)-tyrosine intermediate" evidence="6">
    <location>
        <position position="130"/>
    </location>
</feature>
<dbReference type="GO" id="GO:0003918">
    <property type="term" value="F:DNA topoisomerase type II (double strand cut, ATP-hydrolyzing) activity"/>
    <property type="evidence" value="ECO:0007669"/>
    <property type="project" value="UniProtKB-EC"/>
</dbReference>
<feature type="compositionally biased region" description="Basic and acidic residues" evidence="7">
    <location>
        <begin position="7"/>
        <end position="20"/>
    </location>
</feature>
<gene>
    <name evidence="9" type="ORF">JKA74_04685</name>
</gene>
<dbReference type="EMBL" id="JAEQBW010000001">
    <property type="protein sequence ID" value="MBK6264323.1"/>
    <property type="molecule type" value="Genomic_DNA"/>
</dbReference>
<dbReference type="GO" id="GO:0009330">
    <property type="term" value="C:DNA topoisomerase type II (double strand cut, ATP-hydrolyzing) complex"/>
    <property type="evidence" value="ECO:0007669"/>
    <property type="project" value="TreeGrafter"/>
</dbReference>
<dbReference type="AlphaFoldDB" id="A0A934WWE6"/>
<dbReference type="InterPro" id="IPR013758">
    <property type="entry name" value="Topo_IIA_A/C_ab"/>
</dbReference>
<comment type="caution">
    <text evidence="9">The sequence shown here is derived from an EMBL/GenBank/DDBJ whole genome shotgun (WGS) entry which is preliminary data.</text>
</comment>
<accession>A0A934WWE6</accession>
<keyword evidence="5 6" id="KW-0413">Isomerase</keyword>
<proteinExistence type="inferred from homology"/>
<comment type="catalytic activity">
    <reaction evidence="1 6">
        <text>ATP-dependent breakage, passage and rejoining of double-stranded DNA.</text>
        <dbReference type="EC" id="5.6.2.2"/>
    </reaction>
</comment>
<protein>
    <submittedName>
        <fullName evidence="9">DNA gyrase/topoisomerase IV subunit A</fullName>
    </submittedName>
</protein>
<evidence type="ECO:0000256" key="1">
    <source>
        <dbReference type="ARBA" id="ARBA00000185"/>
    </source>
</evidence>
<evidence type="ECO:0000256" key="2">
    <source>
        <dbReference type="ARBA" id="ARBA00008263"/>
    </source>
</evidence>
<keyword evidence="4 6" id="KW-0238">DNA-binding</keyword>
<comment type="similarity">
    <text evidence="2">Belongs to the type II topoisomerase GyrA/ParC subunit family.</text>
</comment>
<dbReference type="SMART" id="SM00434">
    <property type="entry name" value="TOP4c"/>
    <property type="match status" value="1"/>
</dbReference>